<comment type="pathway">
    <text evidence="3">Glycerolipid metabolism; ether lipid biosynthesis.</text>
</comment>
<name>A0A8S3A8P4_9BILA</name>
<keyword evidence="2 3" id="KW-0274">FAD</keyword>
<accession>A0A8S3A8P4</accession>
<dbReference type="PANTHER" id="PTHR46568">
    <property type="entry name" value="ALKYLDIHYDROXYACETONEPHOSPHATE SYNTHASE, PEROXISOMAL"/>
    <property type="match status" value="1"/>
</dbReference>
<proteinExistence type="inferred from homology"/>
<keyword evidence="3" id="KW-0443">Lipid metabolism</keyword>
<keyword evidence="3" id="KW-0808">Transferase</keyword>
<reference evidence="6" key="1">
    <citation type="submission" date="2021-02" db="EMBL/GenBank/DDBJ databases">
        <authorList>
            <person name="Nowell W R."/>
        </authorList>
    </citation>
    <scope>NUCLEOTIDE SEQUENCE</scope>
</reference>
<dbReference type="EMBL" id="CAJOBI010127640">
    <property type="protein sequence ID" value="CAF4708875.1"/>
    <property type="molecule type" value="Genomic_DNA"/>
</dbReference>
<comment type="subunit">
    <text evidence="3">Homodimer.</text>
</comment>
<dbReference type="InterPro" id="IPR016169">
    <property type="entry name" value="FAD-bd_PCMH_sub2"/>
</dbReference>
<evidence type="ECO:0000256" key="2">
    <source>
        <dbReference type="PIRSR" id="PIRSR625650-3"/>
    </source>
</evidence>
<dbReference type="AlphaFoldDB" id="A0A8S3A8P4"/>
<comment type="subcellular location">
    <subcellularLocation>
        <location evidence="3">Peroxisome</location>
    </subcellularLocation>
</comment>
<comment type="caution">
    <text evidence="6">The sequence shown here is derived from an EMBL/GenBank/DDBJ whole genome shotgun (WGS) entry which is preliminary data.</text>
</comment>
<comment type="catalytic activity">
    <reaction evidence="3">
        <text>a long chain fatty alcohol + a 1-acylglycerone 3-phosphate = a 1-O-alkylglycerone 3-phosphate + a long-chain fatty acid + H(+)</text>
        <dbReference type="Rhea" id="RHEA:36171"/>
        <dbReference type="ChEBI" id="CHEBI:15378"/>
        <dbReference type="ChEBI" id="CHEBI:17135"/>
        <dbReference type="ChEBI" id="CHEBI:57534"/>
        <dbReference type="ChEBI" id="CHEBI:57560"/>
        <dbReference type="ChEBI" id="CHEBI:73315"/>
        <dbReference type="EC" id="2.5.1.26"/>
    </reaction>
</comment>
<feature type="non-terminal residue" evidence="6">
    <location>
        <position position="1"/>
    </location>
</feature>
<gene>
    <name evidence="5" type="ORF">SMN809_LOCUS41271</name>
    <name evidence="6" type="ORF">SMN809_LOCUS43353</name>
</gene>
<dbReference type="Proteomes" id="UP000676336">
    <property type="component" value="Unassembled WGS sequence"/>
</dbReference>
<protein>
    <recommendedName>
        <fullName evidence="3">Alkylglycerone-phosphate synthase</fullName>
        <shortName evidence="3">Alkyl-DHAP synthase</shortName>
        <ecNumber evidence="3">2.5.1.26</ecNumber>
    </recommendedName>
</protein>
<feature type="domain" description="FAD-binding PCMH-type" evidence="4">
    <location>
        <begin position="1"/>
        <end position="67"/>
    </location>
</feature>
<comment type="cofactor">
    <cofactor evidence="2 3">
        <name>FAD</name>
        <dbReference type="ChEBI" id="CHEBI:57692"/>
    </cofactor>
</comment>
<feature type="binding site" evidence="2">
    <location>
        <begin position="12"/>
        <end position="15"/>
    </location>
    <ligand>
        <name>FAD</name>
        <dbReference type="ChEBI" id="CHEBI:57692"/>
    </ligand>
</feature>
<dbReference type="InterPro" id="IPR025650">
    <property type="entry name" value="Alkyl-DHAP_Synthase"/>
</dbReference>
<dbReference type="InterPro" id="IPR006094">
    <property type="entry name" value="Oxid_FAD_bind_N"/>
</dbReference>
<comment type="function">
    <text evidence="3">Catalyzes the exchange of an acyl for a long-chain alkyl group and the formation of the ether bond in the biosynthesis of ether phospholipids.</text>
</comment>
<dbReference type="GO" id="GO:0005777">
    <property type="term" value="C:peroxisome"/>
    <property type="evidence" value="ECO:0007669"/>
    <property type="project" value="UniProtKB-SubCell"/>
</dbReference>
<evidence type="ECO:0000256" key="1">
    <source>
        <dbReference type="ARBA" id="ARBA00008000"/>
    </source>
</evidence>
<evidence type="ECO:0000256" key="3">
    <source>
        <dbReference type="RuleBase" id="RU363113"/>
    </source>
</evidence>
<dbReference type="InterPro" id="IPR036318">
    <property type="entry name" value="FAD-bd_PCMH-like_sf"/>
</dbReference>
<evidence type="ECO:0000259" key="4">
    <source>
        <dbReference type="PROSITE" id="PS51387"/>
    </source>
</evidence>
<dbReference type="EC" id="2.5.1.26" evidence="3"/>
<evidence type="ECO:0000313" key="5">
    <source>
        <dbReference type="EMBL" id="CAF4655217.1"/>
    </source>
</evidence>
<dbReference type="PANTHER" id="PTHR46568:SF1">
    <property type="entry name" value="ALKYLDIHYDROXYACETONEPHOSPHATE SYNTHASE, PEROXISOMAL"/>
    <property type="match status" value="1"/>
</dbReference>
<dbReference type="Pfam" id="PF01565">
    <property type="entry name" value="FAD_binding_4"/>
    <property type="match status" value="1"/>
</dbReference>
<evidence type="ECO:0000313" key="7">
    <source>
        <dbReference type="Proteomes" id="UP000676336"/>
    </source>
</evidence>
<evidence type="ECO:0000313" key="6">
    <source>
        <dbReference type="EMBL" id="CAF4708875.1"/>
    </source>
</evidence>
<dbReference type="InterPro" id="IPR016166">
    <property type="entry name" value="FAD-bd_PCMH"/>
</dbReference>
<sequence length="67" mass="7189">MEFSSLGGWVATRASGMKKNVYGNIEDLVVHVTMVTAKGTIEKSCLGPRQSVGPDIHHFIMGSEGIL</sequence>
<keyword evidence="3" id="KW-0285">Flavoprotein</keyword>
<dbReference type="Gene3D" id="3.30.465.10">
    <property type="match status" value="1"/>
</dbReference>
<dbReference type="GO" id="GO:0071949">
    <property type="term" value="F:FAD binding"/>
    <property type="evidence" value="ECO:0007669"/>
    <property type="project" value="InterPro"/>
</dbReference>
<keyword evidence="3" id="KW-0444">Lipid biosynthesis</keyword>
<dbReference type="GO" id="GO:0008609">
    <property type="term" value="F:alkylglycerone-phosphate synthase activity"/>
    <property type="evidence" value="ECO:0007669"/>
    <property type="project" value="UniProtKB-EC"/>
</dbReference>
<comment type="similarity">
    <text evidence="1 3">Belongs to the FAD-binding oxidoreductase/transferase type 4 family.</text>
</comment>
<feature type="non-terminal residue" evidence="6">
    <location>
        <position position="67"/>
    </location>
</feature>
<organism evidence="6 7">
    <name type="scientific">Rotaria magnacalcarata</name>
    <dbReference type="NCBI Taxonomy" id="392030"/>
    <lineage>
        <taxon>Eukaryota</taxon>
        <taxon>Metazoa</taxon>
        <taxon>Spiralia</taxon>
        <taxon>Gnathifera</taxon>
        <taxon>Rotifera</taxon>
        <taxon>Eurotatoria</taxon>
        <taxon>Bdelloidea</taxon>
        <taxon>Philodinida</taxon>
        <taxon>Philodinidae</taxon>
        <taxon>Rotaria</taxon>
    </lineage>
</organism>
<dbReference type="SUPFAM" id="SSF56176">
    <property type="entry name" value="FAD-binding/transporter-associated domain-like"/>
    <property type="match status" value="1"/>
</dbReference>
<dbReference type="GO" id="GO:0008610">
    <property type="term" value="P:lipid biosynthetic process"/>
    <property type="evidence" value="ECO:0007669"/>
    <property type="project" value="InterPro"/>
</dbReference>
<dbReference type="EMBL" id="CAJOBI010115956">
    <property type="protein sequence ID" value="CAF4655217.1"/>
    <property type="molecule type" value="Genomic_DNA"/>
</dbReference>
<keyword evidence="3" id="KW-0576">Peroxisome</keyword>
<dbReference type="PROSITE" id="PS51387">
    <property type="entry name" value="FAD_PCMH"/>
    <property type="match status" value="1"/>
</dbReference>